<gene>
    <name evidence="5" type="ORF">QWI16_03725</name>
</gene>
<proteinExistence type="predicted"/>
<feature type="domain" description="VWFA" evidence="4">
    <location>
        <begin position="92"/>
        <end position="199"/>
    </location>
</feature>
<accession>A0ABT8TDR8</accession>
<organism evidence="5 6">
    <name type="scientific">Gilvimarinus algae</name>
    <dbReference type="NCBI Taxonomy" id="3058037"/>
    <lineage>
        <taxon>Bacteria</taxon>
        <taxon>Pseudomonadati</taxon>
        <taxon>Pseudomonadota</taxon>
        <taxon>Gammaproteobacteria</taxon>
        <taxon>Cellvibrionales</taxon>
        <taxon>Cellvibrionaceae</taxon>
        <taxon>Gilvimarinus</taxon>
    </lineage>
</organism>
<evidence type="ECO:0000313" key="5">
    <source>
        <dbReference type="EMBL" id="MDO3381268.1"/>
    </source>
</evidence>
<sequence>MFELHFLRPEWLLSLPVLVLSYWCVRRRLGKRQHLQSAIAPHLVAALTPRQRLADKFKPVDLVLAVGCLLALAAAGPAWEREMSDRGAKAPIVLVLKVSESMLANDFQPSRLELAKQKIRDLLSFRAGAKTALIAYASTSHKVLPMTEDHRVFLPFIEALVPGVMPGNSVLADDAADALALAQQELERAGGGSVVVLADDIRASEVIKLKSQSLPFIWWQFATPEGGMIVSGAGDFVTDSAGQALSLKLNETIAGELAQMQTQKVALGNQDIVAIDRAASQQRRQALQGNTDAPYRDMGWYFCWPALVLVALWFRKGFTTAEGKKQRASVSGVCLLVCAAALLAPTPSARADAVDWFFTADQQGWMAFKNNQLDRSAELFVDPMWRGTALYENGKYELAAQVFATVGTLDAMYNRANALLKAHQYPQAIAAYEQVLAQEPGYEKAARNQAIAEQIMKLLIAEGGNIDAEQSVSLEVDDRTVKHVDDNTKTLDYQVGDNLSVDAKEQWMRSVNSDMSDFLSAKFSNEAAHQEQSP</sequence>
<dbReference type="Pfam" id="PF13519">
    <property type="entry name" value="VWA_2"/>
    <property type="match status" value="1"/>
</dbReference>
<evidence type="ECO:0000259" key="4">
    <source>
        <dbReference type="Pfam" id="PF13519"/>
    </source>
</evidence>
<reference evidence="5" key="1">
    <citation type="submission" date="2023-07" db="EMBL/GenBank/DDBJ databases">
        <title>Gilvimarinus algae sp. nov., isolated from the surface of Kelp.</title>
        <authorList>
            <person name="Sun Y.Y."/>
            <person name="Gong Y."/>
            <person name="Du Z.J."/>
        </authorList>
    </citation>
    <scope>NUCLEOTIDE SEQUENCE</scope>
    <source>
        <strain evidence="5">SDUM040014</strain>
    </source>
</reference>
<dbReference type="InterPro" id="IPR011990">
    <property type="entry name" value="TPR-like_helical_dom_sf"/>
</dbReference>
<comment type="caution">
    <text evidence="5">The sequence shown here is derived from an EMBL/GenBank/DDBJ whole genome shotgun (WGS) entry which is preliminary data.</text>
</comment>
<dbReference type="InterPro" id="IPR002035">
    <property type="entry name" value="VWF_A"/>
</dbReference>
<name>A0ABT8TDR8_9GAMM</name>
<keyword evidence="2 3" id="KW-0802">TPR repeat</keyword>
<dbReference type="Proteomes" id="UP001168380">
    <property type="component" value="Unassembled WGS sequence"/>
</dbReference>
<dbReference type="PANTHER" id="PTHR22550">
    <property type="entry name" value="SPORE GERMINATION PROTEIN"/>
    <property type="match status" value="1"/>
</dbReference>
<dbReference type="EMBL" id="JAULRT010000035">
    <property type="protein sequence ID" value="MDO3381268.1"/>
    <property type="molecule type" value="Genomic_DNA"/>
</dbReference>
<dbReference type="PROSITE" id="PS50005">
    <property type="entry name" value="TPR"/>
    <property type="match status" value="1"/>
</dbReference>
<dbReference type="SUPFAM" id="SSF53300">
    <property type="entry name" value="vWA-like"/>
    <property type="match status" value="1"/>
</dbReference>
<dbReference type="InterPro" id="IPR050768">
    <property type="entry name" value="UPF0353/GerABKA_families"/>
</dbReference>
<dbReference type="SUPFAM" id="SSF48452">
    <property type="entry name" value="TPR-like"/>
    <property type="match status" value="1"/>
</dbReference>
<feature type="repeat" description="TPR" evidence="3">
    <location>
        <begin position="409"/>
        <end position="442"/>
    </location>
</feature>
<evidence type="ECO:0000256" key="1">
    <source>
        <dbReference type="ARBA" id="ARBA00022737"/>
    </source>
</evidence>
<dbReference type="SMART" id="SM00028">
    <property type="entry name" value="TPR"/>
    <property type="match status" value="1"/>
</dbReference>
<evidence type="ECO:0000256" key="2">
    <source>
        <dbReference type="ARBA" id="ARBA00022803"/>
    </source>
</evidence>
<evidence type="ECO:0000256" key="3">
    <source>
        <dbReference type="PROSITE-ProRule" id="PRU00339"/>
    </source>
</evidence>
<keyword evidence="6" id="KW-1185">Reference proteome</keyword>
<dbReference type="Pfam" id="PF07719">
    <property type="entry name" value="TPR_2"/>
    <property type="match status" value="1"/>
</dbReference>
<dbReference type="PANTHER" id="PTHR22550:SF14">
    <property type="entry name" value="VWFA DOMAIN-CONTAINING PROTEIN"/>
    <property type="match status" value="1"/>
</dbReference>
<dbReference type="Gene3D" id="1.25.40.10">
    <property type="entry name" value="Tetratricopeptide repeat domain"/>
    <property type="match status" value="1"/>
</dbReference>
<dbReference type="InterPro" id="IPR019734">
    <property type="entry name" value="TPR_rpt"/>
</dbReference>
<keyword evidence="1" id="KW-0677">Repeat</keyword>
<dbReference type="InterPro" id="IPR013105">
    <property type="entry name" value="TPR_2"/>
</dbReference>
<dbReference type="Gene3D" id="3.40.50.410">
    <property type="entry name" value="von Willebrand factor, type A domain"/>
    <property type="match status" value="1"/>
</dbReference>
<dbReference type="InterPro" id="IPR036465">
    <property type="entry name" value="vWFA_dom_sf"/>
</dbReference>
<dbReference type="RefSeq" id="WP_302711399.1">
    <property type="nucleotide sequence ID" value="NZ_JAULRT010000035.1"/>
</dbReference>
<protein>
    <submittedName>
        <fullName evidence="5">VWA domain-containing protein</fullName>
    </submittedName>
</protein>
<evidence type="ECO:0000313" key="6">
    <source>
        <dbReference type="Proteomes" id="UP001168380"/>
    </source>
</evidence>